<dbReference type="Gene3D" id="3.10.180.10">
    <property type="entry name" value="2,3-Dihydroxybiphenyl 1,2-Dioxygenase, domain 1"/>
    <property type="match status" value="1"/>
</dbReference>
<dbReference type="PROSITE" id="PS51819">
    <property type="entry name" value="VOC"/>
    <property type="match status" value="1"/>
</dbReference>
<name>A0ABT2UHS2_9BACL</name>
<accession>A0ABT2UHS2</accession>
<gene>
    <name evidence="2" type="ORF">OB236_18985</name>
</gene>
<sequence>MEELLMLSFEHLVHFVHDPKQAIDRLGKAGYYAVEGGRHEQLGTINALCYLGLSYIEFLGVERREVSEQAAARVPVIRQLLADLEVGEGPGTIAIRTNDIEKLAERLRQQGLHVLGPYPGSRSRTDGSIVRWSSLLLESEPGELPLPFFIQWEQNDEQRTADLLEQRLLLTDAEGPELAYIGLVVDDDAEQTADNWSRWFGLPFGTAYKADELGAIGKRIRLAGGDLLFLSPAGAGKAADWLKQKGPRPYFVGVHDKQGEQSQLRVLGSEWLIADAL</sequence>
<dbReference type="InterPro" id="IPR037523">
    <property type="entry name" value="VOC_core"/>
</dbReference>
<reference evidence="2 3" key="1">
    <citation type="submission" date="2022-09" db="EMBL/GenBank/DDBJ databases">
        <authorList>
            <person name="Han X.L."/>
            <person name="Wang Q."/>
            <person name="Lu T."/>
        </authorList>
    </citation>
    <scope>NUCLEOTIDE SEQUENCE [LARGE SCALE GENOMIC DNA]</scope>
    <source>
        <strain evidence="2 3">WQ 127069</strain>
    </source>
</reference>
<protein>
    <submittedName>
        <fullName evidence="2">VOC family protein</fullName>
    </submittedName>
</protein>
<evidence type="ECO:0000259" key="1">
    <source>
        <dbReference type="PROSITE" id="PS51819"/>
    </source>
</evidence>
<dbReference type="Pfam" id="PF13468">
    <property type="entry name" value="Glyoxalase_3"/>
    <property type="match status" value="1"/>
</dbReference>
<dbReference type="PANTHER" id="PTHR40265:SF1">
    <property type="entry name" value="GLYOXALASE-LIKE DOMAIN-CONTAINING PROTEIN"/>
    <property type="match status" value="1"/>
</dbReference>
<dbReference type="RefSeq" id="WP_262685388.1">
    <property type="nucleotide sequence ID" value="NZ_JAOQIO010000077.1"/>
</dbReference>
<feature type="domain" description="VOC" evidence="1">
    <location>
        <begin position="8"/>
        <end position="151"/>
    </location>
</feature>
<comment type="caution">
    <text evidence="2">The sequence shown here is derived from an EMBL/GenBank/DDBJ whole genome shotgun (WGS) entry which is preliminary data.</text>
</comment>
<dbReference type="Proteomes" id="UP001652445">
    <property type="component" value="Unassembled WGS sequence"/>
</dbReference>
<dbReference type="EMBL" id="JAOQIO010000077">
    <property type="protein sequence ID" value="MCU6794194.1"/>
    <property type="molecule type" value="Genomic_DNA"/>
</dbReference>
<dbReference type="SUPFAM" id="SSF54593">
    <property type="entry name" value="Glyoxalase/Bleomycin resistance protein/Dihydroxybiphenyl dioxygenase"/>
    <property type="match status" value="1"/>
</dbReference>
<evidence type="ECO:0000313" key="3">
    <source>
        <dbReference type="Proteomes" id="UP001652445"/>
    </source>
</evidence>
<evidence type="ECO:0000313" key="2">
    <source>
        <dbReference type="EMBL" id="MCU6794194.1"/>
    </source>
</evidence>
<dbReference type="InterPro" id="IPR029068">
    <property type="entry name" value="Glyas_Bleomycin-R_OHBP_Dase"/>
</dbReference>
<dbReference type="PANTHER" id="PTHR40265">
    <property type="entry name" value="BLL2707 PROTEIN"/>
    <property type="match status" value="1"/>
</dbReference>
<dbReference type="InterPro" id="IPR025870">
    <property type="entry name" value="Glyoxalase-like_dom"/>
</dbReference>
<keyword evidence="3" id="KW-1185">Reference proteome</keyword>
<organism evidence="2 3">
    <name type="scientific">Paenibacillus baimaensis</name>
    <dbReference type="NCBI Taxonomy" id="2982185"/>
    <lineage>
        <taxon>Bacteria</taxon>
        <taxon>Bacillati</taxon>
        <taxon>Bacillota</taxon>
        <taxon>Bacilli</taxon>
        <taxon>Bacillales</taxon>
        <taxon>Paenibacillaceae</taxon>
        <taxon>Paenibacillus</taxon>
    </lineage>
</organism>
<proteinExistence type="predicted"/>